<name>A0ABW0SB89_9RHOB</name>
<evidence type="ECO:0000256" key="1">
    <source>
        <dbReference type="ARBA" id="ARBA00022729"/>
    </source>
</evidence>
<feature type="chain" id="PRO_5046753306" evidence="6">
    <location>
        <begin position="16"/>
        <end position="138"/>
    </location>
</feature>
<dbReference type="PROSITE" id="PS51257">
    <property type="entry name" value="PROKAR_LIPOPROTEIN"/>
    <property type="match status" value="1"/>
</dbReference>
<evidence type="ECO:0000256" key="4">
    <source>
        <dbReference type="ARBA" id="ARBA00023288"/>
    </source>
</evidence>
<keyword evidence="3" id="KW-0564">Palmitate</keyword>
<dbReference type="RefSeq" id="WP_209839158.1">
    <property type="nucleotide sequence ID" value="NZ_JAGGJP010000004.1"/>
</dbReference>
<dbReference type="Proteomes" id="UP001596056">
    <property type="component" value="Unassembled WGS sequence"/>
</dbReference>
<evidence type="ECO:0000256" key="2">
    <source>
        <dbReference type="ARBA" id="ARBA00023136"/>
    </source>
</evidence>
<keyword evidence="1 6" id="KW-0732">Signal</keyword>
<accession>A0ABW0SB89</accession>
<keyword evidence="2" id="KW-0472">Membrane</keyword>
<comment type="caution">
    <text evidence="8">The sequence shown here is derived from an EMBL/GenBank/DDBJ whole genome shotgun (WGS) entry which is preliminary data.</text>
</comment>
<dbReference type="Pfam" id="PF09864">
    <property type="entry name" value="MliC"/>
    <property type="match status" value="1"/>
</dbReference>
<feature type="region of interest" description="Disordered" evidence="5">
    <location>
        <begin position="118"/>
        <end position="138"/>
    </location>
</feature>
<dbReference type="InterPro" id="IPR018660">
    <property type="entry name" value="MliC"/>
</dbReference>
<evidence type="ECO:0000256" key="6">
    <source>
        <dbReference type="SAM" id="SignalP"/>
    </source>
</evidence>
<dbReference type="Gene3D" id="2.40.128.200">
    <property type="match status" value="1"/>
</dbReference>
<evidence type="ECO:0000313" key="9">
    <source>
        <dbReference type="Proteomes" id="UP001596056"/>
    </source>
</evidence>
<evidence type="ECO:0000256" key="5">
    <source>
        <dbReference type="SAM" id="MobiDB-lite"/>
    </source>
</evidence>
<keyword evidence="4" id="KW-0449">Lipoprotein</keyword>
<protein>
    <submittedName>
        <fullName evidence="8">MliC family protein</fullName>
    </submittedName>
</protein>
<evidence type="ECO:0000256" key="3">
    <source>
        <dbReference type="ARBA" id="ARBA00023139"/>
    </source>
</evidence>
<feature type="domain" description="C-type lysozyme inhibitor" evidence="7">
    <location>
        <begin position="51"/>
        <end position="122"/>
    </location>
</feature>
<keyword evidence="9" id="KW-1185">Reference proteome</keyword>
<feature type="signal peptide" evidence="6">
    <location>
        <begin position="1"/>
        <end position="15"/>
    </location>
</feature>
<evidence type="ECO:0000313" key="8">
    <source>
        <dbReference type="EMBL" id="MFC5566208.1"/>
    </source>
</evidence>
<sequence>MRRLLIPLAVLGLLAACEDMTTGPAPTAPPPPSPRDVAGAAIPPRQGFITYLCSDGTVVQANYSDNRGKFGIMSNASRSVLLSIDRQSVRLAQSVSANGTRYIGGGYEWVAFGTDTASLSREPQGAEPVACRSNGGRG</sequence>
<gene>
    <name evidence="8" type="ORF">ACFPOC_07205</name>
</gene>
<reference evidence="9" key="1">
    <citation type="journal article" date="2019" name="Int. J. Syst. Evol. Microbiol.">
        <title>The Global Catalogue of Microorganisms (GCM) 10K type strain sequencing project: providing services to taxonomists for standard genome sequencing and annotation.</title>
        <authorList>
            <consortium name="The Broad Institute Genomics Platform"/>
            <consortium name="The Broad Institute Genome Sequencing Center for Infectious Disease"/>
            <person name="Wu L."/>
            <person name="Ma J."/>
        </authorList>
    </citation>
    <scope>NUCLEOTIDE SEQUENCE [LARGE SCALE GENOMIC DNA]</scope>
    <source>
        <strain evidence="9">KACC 11588</strain>
    </source>
</reference>
<proteinExistence type="predicted"/>
<dbReference type="SUPFAM" id="SSF141488">
    <property type="entry name" value="YdhA-like"/>
    <property type="match status" value="1"/>
</dbReference>
<organism evidence="8 9">
    <name type="scientific">Rubellimicrobium aerolatum</name>
    <dbReference type="NCBI Taxonomy" id="490979"/>
    <lineage>
        <taxon>Bacteria</taxon>
        <taxon>Pseudomonadati</taxon>
        <taxon>Pseudomonadota</taxon>
        <taxon>Alphaproteobacteria</taxon>
        <taxon>Rhodobacterales</taxon>
        <taxon>Roseobacteraceae</taxon>
        <taxon>Rubellimicrobium</taxon>
    </lineage>
</organism>
<evidence type="ECO:0000259" key="7">
    <source>
        <dbReference type="Pfam" id="PF09864"/>
    </source>
</evidence>
<dbReference type="InterPro" id="IPR036328">
    <property type="entry name" value="MliC_sf"/>
</dbReference>
<dbReference type="EMBL" id="JBHSNA010000004">
    <property type="protein sequence ID" value="MFC5566208.1"/>
    <property type="molecule type" value="Genomic_DNA"/>
</dbReference>